<dbReference type="EMBL" id="AGCK01000225">
    <property type="protein sequence ID" value="EHM44350.1"/>
    <property type="molecule type" value="Genomic_DNA"/>
</dbReference>
<comment type="subcellular location">
    <subcellularLocation>
        <location evidence="1">Membrane</location>
    </subcellularLocation>
</comment>
<dbReference type="InterPro" id="IPR001466">
    <property type="entry name" value="Beta-lactam-related"/>
</dbReference>
<proteinExistence type="predicted"/>
<protein>
    <submittedName>
        <fullName evidence="4">Beta-lactamase</fullName>
    </submittedName>
</protein>
<dbReference type="Proteomes" id="UP000004459">
    <property type="component" value="Unassembled WGS sequence"/>
</dbReference>
<dbReference type="Pfam" id="PF00144">
    <property type="entry name" value="Beta-lactamase"/>
    <property type="match status" value="1"/>
</dbReference>
<dbReference type="AlphaFoldDB" id="G9YT14"/>
<dbReference type="PANTHER" id="PTHR46825">
    <property type="entry name" value="D-ALANYL-D-ALANINE-CARBOXYPEPTIDASE/ENDOPEPTIDASE AMPH"/>
    <property type="match status" value="1"/>
</dbReference>
<evidence type="ECO:0000256" key="1">
    <source>
        <dbReference type="ARBA" id="ARBA00004370"/>
    </source>
</evidence>
<organism evidence="4 5">
    <name type="scientific">Flavonifractor plautii ATCC 29863</name>
    <dbReference type="NCBI Taxonomy" id="411475"/>
    <lineage>
        <taxon>Bacteria</taxon>
        <taxon>Bacillati</taxon>
        <taxon>Bacillota</taxon>
        <taxon>Clostridia</taxon>
        <taxon>Eubacteriales</taxon>
        <taxon>Oscillospiraceae</taxon>
        <taxon>Flavonifractor</taxon>
    </lineage>
</organism>
<sequence length="694" mass="73500">MVLLEPSKKEELDMKRIGSLLTAGALALSLVTLPAGAAEAAPALEETAQAAAQAALTAGGAQSIQYALWQDGEIILTGHAGNYSRTENRALTDDILYGVGSVSKTYTAAAVLKLVDEGKVELDAPVTAYLPDFTMADGRYTDITVRMLLNHSSGLPGSTIANGFLLNDPDTLAADTLLEELSSQTLKADPGAFSVYCNDGFTLAELVVEAVSGMDFDDYVRQAILEPAGLEDTWFPGEDFDQSLLAKTYYGADETRALPAETVGVHGTGGIYATASDLAAFGGAVFCEDGILSADAIAASMADEYARGIWPEDTEDVVSYGLGWDSVHWYPFAYSGIQAVTKGGDTILYHAGLVVIPEYDMAAAVLSSGGVSTYNEMAASQMLIAALAEQGVAVDQTPHTLPTAERAEMPAELMDYAGLYGDSTSAVMLTVTADGVLSTGNAPLYYYSDGSFRDENQMVMLKFVEEDNGQTYLWQKAYSSIPGLGEQPSSSYIYMKLPDNPVSPEAQSAWDARSGKLYLALNMKYSNIQYPLALPVAAVATDPANMPGYMVFDRIVDADCAEGVAQIPGLYGRDWQNITMTERNGVEYLSTCGGLYMDAAAAEPLFSGASSWSTIQADGYARWYQVGSAAAGKTMTVQVPEHGGFAVYDAAGLPVAASWAWGDTSAVLPEGGWVVFSGTPGARFVLSLTADEEK</sequence>
<dbReference type="SUPFAM" id="SSF56601">
    <property type="entry name" value="beta-lactamase/transpeptidase-like"/>
    <property type="match status" value="1"/>
</dbReference>
<keyword evidence="2" id="KW-0472">Membrane</keyword>
<comment type="caution">
    <text evidence="4">The sequence shown here is derived from an EMBL/GenBank/DDBJ whole genome shotgun (WGS) entry which is preliminary data.</text>
</comment>
<dbReference type="PANTHER" id="PTHR46825:SF11">
    <property type="entry name" value="PENICILLIN-BINDING PROTEIN 4"/>
    <property type="match status" value="1"/>
</dbReference>
<gene>
    <name evidence="4" type="ORF">HMPREF0372_02674</name>
</gene>
<evidence type="ECO:0000313" key="5">
    <source>
        <dbReference type="Proteomes" id="UP000004459"/>
    </source>
</evidence>
<reference evidence="4 5" key="1">
    <citation type="submission" date="2011-08" db="EMBL/GenBank/DDBJ databases">
        <authorList>
            <person name="Weinstock G."/>
            <person name="Sodergren E."/>
            <person name="Clifton S."/>
            <person name="Fulton L."/>
            <person name="Fulton B."/>
            <person name="Courtney L."/>
            <person name="Fronick C."/>
            <person name="Harrison M."/>
            <person name="Strong C."/>
            <person name="Farmer C."/>
            <person name="Delahaunty K."/>
            <person name="Markovic C."/>
            <person name="Hall O."/>
            <person name="Minx P."/>
            <person name="Tomlinson C."/>
            <person name="Mitreva M."/>
            <person name="Hou S."/>
            <person name="Chen J."/>
            <person name="Wollam A."/>
            <person name="Pepin K.H."/>
            <person name="Johnson M."/>
            <person name="Bhonagiri V."/>
            <person name="Zhang X."/>
            <person name="Suruliraj S."/>
            <person name="Warren W."/>
            <person name="Chinwalla A."/>
            <person name="Mardis E.R."/>
            <person name="Wilson R.K."/>
        </authorList>
    </citation>
    <scope>NUCLEOTIDE SEQUENCE [LARGE SCALE GENOMIC DNA]</scope>
    <source>
        <strain evidence="4 5">ATCC 29863</strain>
    </source>
</reference>
<dbReference type="PATRIC" id="fig|411475.3.peg.2310"/>
<accession>G9YT14</accession>
<dbReference type="GO" id="GO:0016020">
    <property type="term" value="C:membrane"/>
    <property type="evidence" value="ECO:0007669"/>
    <property type="project" value="UniProtKB-SubCell"/>
</dbReference>
<dbReference type="STRING" id="292800.A4U99_04605"/>
<evidence type="ECO:0000313" key="4">
    <source>
        <dbReference type="EMBL" id="EHM44350.1"/>
    </source>
</evidence>
<dbReference type="PROSITE" id="PS00146">
    <property type="entry name" value="BETA_LACTAMASE_A"/>
    <property type="match status" value="1"/>
</dbReference>
<feature type="domain" description="Beta-lactamase-related" evidence="3">
    <location>
        <begin position="51"/>
        <end position="382"/>
    </location>
</feature>
<dbReference type="HOGENOM" id="CLU_012124_0_0_9"/>
<dbReference type="InterPro" id="IPR023650">
    <property type="entry name" value="Beta-lactam_class-A_AS"/>
</dbReference>
<dbReference type="InterPro" id="IPR012338">
    <property type="entry name" value="Beta-lactam/transpept-like"/>
</dbReference>
<dbReference type="Gene3D" id="3.40.710.10">
    <property type="entry name" value="DD-peptidase/beta-lactamase superfamily"/>
    <property type="match status" value="1"/>
</dbReference>
<dbReference type="InterPro" id="IPR050491">
    <property type="entry name" value="AmpC-like"/>
</dbReference>
<name>G9YT14_FLAPL</name>
<evidence type="ECO:0000259" key="3">
    <source>
        <dbReference type="Pfam" id="PF00144"/>
    </source>
</evidence>
<evidence type="ECO:0000256" key="2">
    <source>
        <dbReference type="ARBA" id="ARBA00023136"/>
    </source>
</evidence>